<evidence type="ECO:0000313" key="3">
    <source>
        <dbReference type="EMBL" id="GMM48436.1"/>
    </source>
</evidence>
<dbReference type="Gene3D" id="2.130.10.10">
    <property type="entry name" value="YVTN repeat-like/Quinoprotein amine dehydrogenase"/>
    <property type="match status" value="1"/>
</dbReference>
<dbReference type="InterPro" id="IPR019417">
    <property type="entry name" value="DUF2415"/>
</dbReference>
<feature type="region of interest" description="Disordered" evidence="1">
    <location>
        <begin position="81"/>
        <end position="105"/>
    </location>
</feature>
<dbReference type="InterPro" id="IPR015943">
    <property type="entry name" value="WD40/YVTN_repeat-like_dom_sf"/>
</dbReference>
<reference evidence="3 4" key="1">
    <citation type="journal article" date="2023" name="Elife">
        <title>Identification of key yeast species and microbe-microbe interactions impacting larval growth of Drosophila in the wild.</title>
        <authorList>
            <person name="Mure A."/>
            <person name="Sugiura Y."/>
            <person name="Maeda R."/>
            <person name="Honda K."/>
            <person name="Sakurai N."/>
            <person name="Takahashi Y."/>
            <person name="Watada M."/>
            <person name="Katoh T."/>
            <person name="Gotoh A."/>
            <person name="Gotoh Y."/>
            <person name="Taniguchi I."/>
            <person name="Nakamura K."/>
            <person name="Hayashi T."/>
            <person name="Katayama T."/>
            <person name="Uemura T."/>
            <person name="Hattori Y."/>
        </authorList>
    </citation>
    <scope>NUCLEOTIDE SEQUENCE [LARGE SCALE GENOMIC DNA]</scope>
    <source>
        <strain evidence="3 4">PK-24</strain>
    </source>
</reference>
<dbReference type="Pfam" id="PF10313">
    <property type="entry name" value="DUF2415"/>
    <property type="match status" value="1"/>
</dbReference>
<feature type="region of interest" description="Disordered" evidence="1">
    <location>
        <begin position="1"/>
        <end position="21"/>
    </location>
</feature>
<keyword evidence="4" id="KW-1185">Reference proteome</keyword>
<evidence type="ECO:0000259" key="2">
    <source>
        <dbReference type="Pfam" id="PF10313"/>
    </source>
</evidence>
<protein>
    <submittedName>
        <fullName evidence="3">Gid11 protein</fullName>
    </submittedName>
</protein>
<accession>A0AAV5RA64</accession>
<proteinExistence type="predicted"/>
<dbReference type="PANTHER" id="PTHR43991:SF9">
    <property type="entry name" value="DUF2415 DOMAIN-CONTAINING PROTEIN"/>
    <property type="match status" value="1"/>
</dbReference>
<comment type="caution">
    <text evidence="3">The sequence shown here is derived from an EMBL/GenBank/DDBJ whole genome shotgun (WGS) entry which is preliminary data.</text>
</comment>
<dbReference type="PANTHER" id="PTHR43991">
    <property type="entry name" value="WD REPEAT PROTEIN (AFU_ORTHOLOGUE AFUA_8G05640)-RELATED"/>
    <property type="match status" value="1"/>
</dbReference>
<dbReference type="InterPro" id="IPR036322">
    <property type="entry name" value="WD40_repeat_dom_sf"/>
</dbReference>
<dbReference type="Proteomes" id="UP001378960">
    <property type="component" value="Unassembled WGS sequence"/>
</dbReference>
<organism evidence="3 4">
    <name type="scientific">Pichia kluyveri</name>
    <name type="common">Yeast</name>
    <dbReference type="NCBI Taxonomy" id="36015"/>
    <lineage>
        <taxon>Eukaryota</taxon>
        <taxon>Fungi</taxon>
        <taxon>Dikarya</taxon>
        <taxon>Ascomycota</taxon>
        <taxon>Saccharomycotina</taxon>
        <taxon>Pichiomycetes</taxon>
        <taxon>Pichiales</taxon>
        <taxon>Pichiaceae</taxon>
        <taxon>Pichia</taxon>
    </lineage>
</organism>
<sequence length="587" mass="66643">MTIDTTIPTVNYQSSKPSGPQSTRFAASILKKASTYLNVSLSSPHWQLKDLLSVDNKTNSFKIIHQNKVLNIQVPETYDNEDDMDDVDNLINNNDNNSSHSNSNLTIDNSLDKPLLCNSVKVHSNPRCIKQLDGFTVTGGINNMINANSNPIGLHKGSFTFTDIDNNVQSYQFGEFINNSVSINRSSLNHYVSYLCNNDKHLYSLHITPSGIIPSSTSTYLKAALNHSILSDDGKTLVTLGDSSKIHILHPGSNNTSSNGRSMNESDFDIINTNGDCGFSTTFLSNGFQFVSCFQDGLALIYDLRNLSNPIHEIHSTRPKTQPGAFRVCKSTTIANNDDLLCISEHQGRIHLIDTRNFNNHSVLLLPKYLHHSPPIINDEKYNYPITESPNPSNLIPYYNQPIIKNIDDFKDIRHFGGELNLGYFESYKYLNSRLSRHMWNDNTQITLQGSYDRQDFIQRVKNNLIPPYISNLISYNNNSGLKPYQITDDAIIKEVIMWWNNEYKDYSNIWPFGPNLLEDNLPEEIVEIPQRDPFFYVDSDIEINGMEISCNENTNKSQLLIGTMEGVIVWDIDGWKRKCFPCFNYM</sequence>
<gene>
    <name evidence="3" type="ORF">DAPK24_050340</name>
</gene>
<dbReference type="AlphaFoldDB" id="A0AAV5RA64"/>
<feature type="compositionally biased region" description="Low complexity" evidence="1">
    <location>
        <begin position="89"/>
        <end position="104"/>
    </location>
</feature>
<dbReference type="EMBL" id="BTGB01000009">
    <property type="protein sequence ID" value="GMM48436.1"/>
    <property type="molecule type" value="Genomic_DNA"/>
</dbReference>
<evidence type="ECO:0000256" key="1">
    <source>
        <dbReference type="SAM" id="MobiDB-lite"/>
    </source>
</evidence>
<dbReference type="SUPFAM" id="SSF50978">
    <property type="entry name" value="WD40 repeat-like"/>
    <property type="match status" value="1"/>
</dbReference>
<name>A0AAV5RA64_PICKL</name>
<feature type="domain" description="DUF2415" evidence="2">
    <location>
        <begin position="324"/>
        <end position="364"/>
    </location>
</feature>
<evidence type="ECO:0000313" key="4">
    <source>
        <dbReference type="Proteomes" id="UP001378960"/>
    </source>
</evidence>